<comment type="caution">
    <text evidence="1">The sequence shown here is derived from an EMBL/GenBank/DDBJ whole genome shotgun (WGS) entry which is preliminary data.</text>
</comment>
<name>A0A5J4YNJ5_PORPP</name>
<proteinExistence type="predicted"/>
<reference evidence="2" key="1">
    <citation type="journal article" date="2019" name="Nat. Commun.">
        <title>Expansion of phycobilisome linker gene families in mesophilic red algae.</title>
        <authorList>
            <person name="Lee J."/>
            <person name="Kim D."/>
            <person name="Bhattacharya D."/>
            <person name="Yoon H.S."/>
        </authorList>
    </citation>
    <scope>NUCLEOTIDE SEQUENCE [LARGE SCALE GENOMIC DNA]</scope>
    <source>
        <strain evidence="2">CCMP 1328</strain>
    </source>
</reference>
<dbReference type="AlphaFoldDB" id="A0A5J4YNJ5"/>
<dbReference type="Proteomes" id="UP000324585">
    <property type="component" value="Unassembled WGS sequence"/>
</dbReference>
<accession>A0A5J4YNJ5</accession>
<dbReference type="EMBL" id="VRMN01000009">
    <property type="protein sequence ID" value="KAA8492532.1"/>
    <property type="molecule type" value="Genomic_DNA"/>
</dbReference>
<evidence type="ECO:0000313" key="2">
    <source>
        <dbReference type="Proteomes" id="UP000324585"/>
    </source>
</evidence>
<protein>
    <submittedName>
        <fullName evidence="1">Uncharacterized protein</fullName>
    </submittedName>
</protein>
<gene>
    <name evidence="1" type="ORF">FVE85_8039</name>
</gene>
<evidence type="ECO:0000313" key="1">
    <source>
        <dbReference type="EMBL" id="KAA8492532.1"/>
    </source>
</evidence>
<sequence length="132" mass="14432">MHRACVGQKFGHALGRASMQSRSERLAAAALDGADDGLLEGSFAQLAVVFRFLLENLKHIFEAAARLDQARLETGHVEDCVELGSVSLYTSSHISWTPGKYLHESSLDGSGMRLFKLALFTDLRQAHGLLHP</sequence>
<keyword evidence="2" id="KW-1185">Reference proteome</keyword>
<organism evidence="1 2">
    <name type="scientific">Porphyridium purpureum</name>
    <name type="common">Red alga</name>
    <name type="synonym">Porphyridium cruentum</name>
    <dbReference type="NCBI Taxonomy" id="35688"/>
    <lineage>
        <taxon>Eukaryota</taxon>
        <taxon>Rhodophyta</taxon>
        <taxon>Bangiophyceae</taxon>
        <taxon>Porphyridiales</taxon>
        <taxon>Porphyridiaceae</taxon>
        <taxon>Porphyridium</taxon>
    </lineage>
</organism>